<proteinExistence type="predicted"/>
<accession>A0A0E9S3C5</accession>
<sequence length="21" mass="2540">MRLSNKIFCFSCFAWIQQVSM</sequence>
<protein>
    <submittedName>
        <fullName evidence="1">Uncharacterized protein</fullName>
    </submittedName>
</protein>
<name>A0A0E9S3C5_ANGAN</name>
<dbReference type="AlphaFoldDB" id="A0A0E9S3C5"/>
<reference evidence="1" key="2">
    <citation type="journal article" date="2015" name="Fish Shellfish Immunol.">
        <title>Early steps in the European eel (Anguilla anguilla)-Vibrio vulnificus interaction in the gills: Role of the RtxA13 toxin.</title>
        <authorList>
            <person name="Callol A."/>
            <person name="Pajuelo D."/>
            <person name="Ebbesson L."/>
            <person name="Teles M."/>
            <person name="MacKenzie S."/>
            <person name="Amaro C."/>
        </authorList>
    </citation>
    <scope>NUCLEOTIDE SEQUENCE</scope>
</reference>
<evidence type="ECO:0000313" key="1">
    <source>
        <dbReference type="EMBL" id="JAH35033.1"/>
    </source>
</evidence>
<dbReference type="EMBL" id="GBXM01073544">
    <property type="protein sequence ID" value="JAH35033.1"/>
    <property type="molecule type" value="Transcribed_RNA"/>
</dbReference>
<organism evidence="1">
    <name type="scientific">Anguilla anguilla</name>
    <name type="common">European freshwater eel</name>
    <name type="synonym">Muraena anguilla</name>
    <dbReference type="NCBI Taxonomy" id="7936"/>
    <lineage>
        <taxon>Eukaryota</taxon>
        <taxon>Metazoa</taxon>
        <taxon>Chordata</taxon>
        <taxon>Craniata</taxon>
        <taxon>Vertebrata</taxon>
        <taxon>Euteleostomi</taxon>
        <taxon>Actinopterygii</taxon>
        <taxon>Neopterygii</taxon>
        <taxon>Teleostei</taxon>
        <taxon>Anguilliformes</taxon>
        <taxon>Anguillidae</taxon>
        <taxon>Anguilla</taxon>
    </lineage>
</organism>
<reference evidence="1" key="1">
    <citation type="submission" date="2014-11" db="EMBL/GenBank/DDBJ databases">
        <authorList>
            <person name="Amaro Gonzalez C."/>
        </authorList>
    </citation>
    <scope>NUCLEOTIDE SEQUENCE</scope>
</reference>